<dbReference type="PANTHER" id="PTHR42781">
    <property type="entry name" value="SPERMIDINE/PUTRESCINE IMPORT ATP-BINDING PROTEIN POTA"/>
    <property type="match status" value="1"/>
</dbReference>
<dbReference type="OrthoDB" id="9802264at2"/>
<dbReference type="SUPFAM" id="SSF52540">
    <property type="entry name" value="P-loop containing nucleoside triphosphate hydrolases"/>
    <property type="match status" value="1"/>
</dbReference>
<dbReference type="eggNOG" id="COG1118">
    <property type="taxonomic scope" value="Bacteria"/>
</dbReference>
<name>D9SWR8_CLOC7</name>
<proteinExistence type="predicted"/>
<evidence type="ECO:0000259" key="4">
    <source>
        <dbReference type="PROSITE" id="PS50893"/>
    </source>
</evidence>
<dbReference type="STRING" id="573061.Clocel_1531"/>
<keyword evidence="6" id="KW-1185">Reference proteome</keyword>
<dbReference type="PROSITE" id="PS50893">
    <property type="entry name" value="ABC_TRANSPORTER_2"/>
    <property type="match status" value="1"/>
</dbReference>
<dbReference type="EMBL" id="CP002160">
    <property type="protein sequence ID" value="ADL51279.1"/>
    <property type="molecule type" value="Genomic_DNA"/>
</dbReference>
<sequence>MYLSVDIKKKLQKFSLNINFELTGGTLALLGESGCGKTITLRCIAGLVKPDEGRIILNDRVLFDSEKGINLSIQKRKVGFLFQNYALFPHMTVEENIGYGLKGLNKVEKNKIIDAVLEITQLSELKKSYPHQISGGQQQRIALARALAVNPEILMLDEPFSALDNHLRNLMIKHMKEILENYNGPTIFVTHNMEEAYSLCTDTVIIEKGRSIQQGTTKDIFRKPNSVTSAKVTGCKNISNVQRLSDNTLMATQWNCKINFREPINQQIKHIAIRAHYIYFQEEVTIENSYQCWPVFTSEKPFGTIVYLKLHEKPIDSEDYNLQWDITSKEWDRIKDKPLPWKIGFDEKDLILIE</sequence>
<gene>
    <name evidence="5" type="ordered locus">Clocel_1531</name>
</gene>
<evidence type="ECO:0000256" key="3">
    <source>
        <dbReference type="ARBA" id="ARBA00022840"/>
    </source>
</evidence>
<evidence type="ECO:0000313" key="5">
    <source>
        <dbReference type="EMBL" id="ADL51279.1"/>
    </source>
</evidence>
<dbReference type="InterPro" id="IPR003439">
    <property type="entry name" value="ABC_transporter-like_ATP-bd"/>
</dbReference>
<keyword evidence="2" id="KW-0547">Nucleotide-binding</keyword>
<keyword evidence="1" id="KW-0813">Transport</keyword>
<evidence type="ECO:0000256" key="1">
    <source>
        <dbReference type="ARBA" id="ARBA00022448"/>
    </source>
</evidence>
<keyword evidence="3" id="KW-0067">ATP-binding</keyword>
<feature type="domain" description="ABC transporter" evidence="4">
    <location>
        <begin position="2"/>
        <end position="233"/>
    </location>
</feature>
<reference evidence="5 6" key="1">
    <citation type="submission" date="2010-08" db="EMBL/GenBank/DDBJ databases">
        <title>Complete sequence of Clostridium cellulovorans 743B.</title>
        <authorList>
            <consortium name="US DOE Joint Genome Institute"/>
            <person name="Lucas S."/>
            <person name="Copeland A."/>
            <person name="Lapidus A."/>
            <person name="Cheng J.-F."/>
            <person name="Bruce D."/>
            <person name="Goodwin L."/>
            <person name="Pitluck S."/>
            <person name="Chertkov O."/>
            <person name="Detter J.C."/>
            <person name="Han C."/>
            <person name="Tapia R."/>
            <person name="Land M."/>
            <person name="Hauser L."/>
            <person name="Chang Y.-J."/>
            <person name="Jeffries C."/>
            <person name="Kyrpides N."/>
            <person name="Ivanova N."/>
            <person name="Mikhailova N."/>
            <person name="Hemme C.L."/>
            <person name="Woyke T."/>
        </authorList>
    </citation>
    <scope>NUCLEOTIDE SEQUENCE [LARGE SCALE GENOMIC DNA]</scope>
    <source>
        <strain evidence="6">ATCC 35296 / DSM 3052 / OCM 3 / 743B</strain>
    </source>
</reference>
<dbReference type="PROSITE" id="PS00211">
    <property type="entry name" value="ABC_TRANSPORTER_1"/>
    <property type="match status" value="1"/>
</dbReference>
<dbReference type="RefSeq" id="WP_010077515.1">
    <property type="nucleotide sequence ID" value="NC_014393.1"/>
</dbReference>
<evidence type="ECO:0000256" key="2">
    <source>
        <dbReference type="ARBA" id="ARBA00022741"/>
    </source>
</evidence>
<organism evidence="5 6">
    <name type="scientific">Clostridium cellulovorans (strain ATCC 35296 / DSM 3052 / OCM 3 / 743B)</name>
    <dbReference type="NCBI Taxonomy" id="573061"/>
    <lineage>
        <taxon>Bacteria</taxon>
        <taxon>Bacillati</taxon>
        <taxon>Bacillota</taxon>
        <taxon>Clostridia</taxon>
        <taxon>Eubacteriales</taxon>
        <taxon>Clostridiaceae</taxon>
        <taxon>Clostridium</taxon>
    </lineage>
</organism>
<dbReference type="HOGENOM" id="CLU_000604_1_1_9"/>
<protein>
    <submittedName>
        <fullName evidence="5">ABC transporter related</fullName>
    </submittedName>
</protein>
<dbReference type="InterPro" id="IPR050093">
    <property type="entry name" value="ABC_SmlMolc_Importer"/>
</dbReference>
<dbReference type="Pfam" id="PF00005">
    <property type="entry name" value="ABC_tran"/>
    <property type="match status" value="1"/>
</dbReference>
<dbReference type="SMART" id="SM00382">
    <property type="entry name" value="AAA"/>
    <property type="match status" value="1"/>
</dbReference>
<dbReference type="PANTHER" id="PTHR42781:SF4">
    <property type="entry name" value="SPERMIDINE_PUTRESCINE IMPORT ATP-BINDING PROTEIN POTA"/>
    <property type="match status" value="1"/>
</dbReference>
<dbReference type="InterPro" id="IPR017871">
    <property type="entry name" value="ABC_transporter-like_CS"/>
</dbReference>
<dbReference type="GO" id="GO:0016887">
    <property type="term" value="F:ATP hydrolysis activity"/>
    <property type="evidence" value="ECO:0007669"/>
    <property type="project" value="InterPro"/>
</dbReference>
<dbReference type="InterPro" id="IPR003593">
    <property type="entry name" value="AAA+_ATPase"/>
</dbReference>
<dbReference type="Proteomes" id="UP000002730">
    <property type="component" value="Chromosome"/>
</dbReference>
<evidence type="ECO:0000313" key="6">
    <source>
        <dbReference type="Proteomes" id="UP000002730"/>
    </source>
</evidence>
<dbReference type="GO" id="GO:0005524">
    <property type="term" value="F:ATP binding"/>
    <property type="evidence" value="ECO:0007669"/>
    <property type="project" value="UniProtKB-KW"/>
</dbReference>
<accession>D9SWR8</accession>
<dbReference type="Gene3D" id="3.40.50.300">
    <property type="entry name" value="P-loop containing nucleotide triphosphate hydrolases"/>
    <property type="match status" value="1"/>
</dbReference>
<dbReference type="KEGG" id="ccb:Clocel_1531"/>
<dbReference type="InterPro" id="IPR027417">
    <property type="entry name" value="P-loop_NTPase"/>
</dbReference>
<dbReference type="AlphaFoldDB" id="D9SWR8"/>